<sequence length="106" mass="12458">MRRLKVSVIVFIFSWYLAILGVDLFATLGFTGTTLAFFQSNMVLFAMASYTQSFYVFLWRSSEYRIAFFKMWSCCFPNSRAQKWMKKTARTTSLPSNNYISTLHRL</sequence>
<organism evidence="6 7">
    <name type="scientific">Caenorhabditis japonica</name>
    <dbReference type="NCBI Taxonomy" id="281687"/>
    <lineage>
        <taxon>Eukaryota</taxon>
        <taxon>Metazoa</taxon>
        <taxon>Ecdysozoa</taxon>
        <taxon>Nematoda</taxon>
        <taxon>Chromadorea</taxon>
        <taxon>Rhabditida</taxon>
        <taxon>Rhabditina</taxon>
        <taxon>Rhabditomorpha</taxon>
        <taxon>Rhabditoidea</taxon>
        <taxon>Rhabditidae</taxon>
        <taxon>Peloderinae</taxon>
        <taxon>Caenorhabditis</taxon>
    </lineage>
</organism>
<feature type="transmembrane region" description="Helical" evidence="5">
    <location>
        <begin position="7"/>
        <end position="30"/>
    </location>
</feature>
<dbReference type="InterPro" id="IPR000276">
    <property type="entry name" value="GPCR_Rhodpsn"/>
</dbReference>
<dbReference type="InterPro" id="IPR019424">
    <property type="entry name" value="7TM_GPCR_Srsx"/>
</dbReference>
<dbReference type="Proteomes" id="UP000005237">
    <property type="component" value="Unassembled WGS sequence"/>
</dbReference>
<evidence type="ECO:0000256" key="1">
    <source>
        <dbReference type="ARBA" id="ARBA00004370"/>
    </source>
</evidence>
<evidence type="ECO:0000313" key="6">
    <source>
        <dbReference type="EnsemblMetazoa" id="CJA06419.1"/>
    </source>
</evidence>
<evidence type="ECO:0000256" key="5">
    <source>
        <dbReference type="SAM" id="Phobius"/>
    </source>
</evidence>
<accession>A0A8R1HSP2</accession>
<evidence type="ECO:0000313" key="7">
    <source>
        <dbReference type="Proteomes" id="UP000005237"/>
    </source>
</evidence>
<reference evidence="6" key="2">
    <citation type="submission" date="2022-06" db="UniProtKB">
        <authorList>
            <consortium name="EnsemblMetazoa"/>
        </authorList>
    </citation>
    <scope>IDENTIFICATION</scope>
    <source>
        <strain evidence="6">DF5081</strain>
    </source>
</reference>
<proteinExistence type="predicted"/>
<keyword evidence="3 5" id="KW-1133">Transmembrane helix</keyword>
<evidence type="ECO:0000256" key="4">
    <source>
        <dbReference type="ARBA" id="ARBA00023136"/>
    </source>
</evidence>
<dbReference type="GO" id="GO:0016020">
    <property type="term" value="C:membrane"/>
    <property type="evidence" value="ECO:0007669"/>
    <property type="project" value="UniProtKB-SubCell"/>
</dbReference>
<reference evidence="7" key="1">
    <citation type="submission" date="2010-08" db="EMBL/GenBank/DDBJ databases">
        <authorList>
            <consortium name="Caenorhabditis japonica Sequencing Consortium"/>
            <person name="Wilson R.K."/>
        </authorList>
    </citation>
    <scope>NUCLEOTIDE SEQUENCE [LARGE SCALE GENOMIC DNA]</scope>
    <source>
        <strain evidence="7">DF5081</strain>
    </source>
</reference>
<keyword evidence="2 5" id="KW-0812">Transmembrane</keyword>
<dbReference type="SMART" id="SM01381">
    <property type="entry name" value="7TM_GPCR_Srsx"/>
    <property type="match status" value="1"/>
</dbReference>
<protein>
    <submittedName>
        <fullName evidence="6">Uncharacterized protein</fullName>
    </submittedName>
</protein>
<dbReference type="EnsemblMetazoa" id="CJA06419.1">
    <property type="protein sequence ID" value="CJA06419.1"/>
    <property type="gene ID" value="WBGene00125623"/>
</dbReference>
<evidence type="ECO:0000256" key="2">
    <source>
        <dbReference type="ARBA" id="ARBA00022692"/>
    </source>
</evidence>
<dbReference type="Pfam" id="PF10320">
    <property type="entry name" value="7TM_GPCR_Srsx"/>
    <property type="match status" value="1"/>
</dbReference>
<dbReference type="GO" id="GO:0004930">
    <property type="term" value="F:G protein-coupled receptor activity"/>
    <property type="evidence" value="ECO:0007669"/>
    <property type="project" value="InterPro"/>
</dbReference>
<name>A0A8R1HSP2_CAEJA</name>
<keyword evidence="7" id="KW-1185">Reference proteome</keyword>
<comment type="subcellular location">
    <subcellularLocation>
        <location evidence="1">Membrane</location>
    </subcellularLocation>
</comment>
<feature type="transmembrane region" description="Helical" evidence="5">
    <location>
        <begin position="36"/>
        <end position="58"/>
    </location>
</feature>
<keyword evidence="4 5" id="KW-0472">Membrane</keyword>
<evidence type="ECO:0000256" key="3">
    <source>
        <dbReference type="ARBA" id="ARBA00022989"/>
    </source>
</evidence>
<dbReference type="AlphaFoldDB" id="A0A8R1HSP2"/>